<gene>
    <name evidence="2" type="ORF">MTY_0966</name>
</gene>
<dbReference type="Gene3D" id="2.70.70.10">
    <property type="entry name" value="Glucose Permease (Domain IIA)"/>
    <property type="match status" value="1"/>
</dbReference>
<evidence type="ECO:0000259" key="1">
    <source>
        <dbReference type="PROSITE" id="PS51782"/>
    </source>
</evidence>
<accession>A0A0S6UDE3</accession>
<dbReference type="PANTHER" id="PTHR21666:SF270">
    <property type="entry name" value="MUREIN HYDROLASE ACTIVATOR ENVC"/>
    <property type="match status" value="1"/>
</dbReference>
<name>A0A0S6UDE3_NEOTH</name>
<dbReference type="SUPFAM" id="SSF54106">
    <property type="entry name" value="LysM domain"/>
    <property type="match status" value="1"/>
</dbReference>
<dbReference type="Gene3D" id="3.10.350.10">
    <property type="entry name" value="LysM domain"/>
    <property type="match status" value="2"/>
</dbReference>
<dbReference type="PROSITE" id="PS51782">
    <property type="entry name" value="LYSM"/>
    <property type="match status" value="2"/>
</dbReference>
<dbReference type="Proteomes" id="UP000063718">
    <property type="component" value="Unassembled WGS sequence"/>
</dbReference>
<feature type="domain" description="LysM" evidence="1">
    <location>
        <begin position="111"/>
        <end position="155"/>
    </location>
</feature>
<reference evidence="2" key="1">
    <citation type="journal article" date="2014" name="Gene">
        <title>Genome-guided analysis of transformation efficiency and carbon dioxide assimilation by Moorella thermoacetica Y72.</title>
        <authorList>
            <person name="Tsukahara K."/>
            <person name="Kita A."/>
            <person name="Nakashimada Y."/>
            <person name="Hoshino T."/>
            <person name="Murakami K."/>
        </authorList>
    </citation>
    <scope>NUCLEOTIDE SEQUENCE [LARGE SCALE GENOMIC DNA]</scope>
    <source>
        <strain evidence="2">Y72</strain>
    </source>
</reference>
<dbReference type="InterPro" id="IPR018392">
    <property type="entry name" value="LysM"/>
</dbReference>
<dbReference type="PANTHER" id="PTHR21666">
    <property type="entry name" value="PEPTIDASE-RELATED"/>
    <property type="match status" value="1"/>
</dbReference>
<dbReference type="EMBL" id="DF238840">
    <property type="protein sequence ID" value="GAF25630.1"/>
    <property type="molecule type" value="Genomic_DNA"/>
</dbReference>
<proteinExistence type="predicted"/>
<organism evidence="2">
    <name type="scientific">Moorella thermoacetica Y72</name>
    <dbReference type="NCBI Taxonomy" id="1325331"/>
    <lineage>
        <taxon>Bacteria</taxon>
        <taxon>Bacillati</taxon>
        <taxon>Bacillota</taxon>
        <taxon>Clostridia</taxon>
        <taxon>Neomoorellales</taxon>
        <taxon>Neomoorellaceae</taxon>
        <taxon>Neomoorella</taxon>
    </lineage>
</organism>
<dbReference type="InterPro" id="IPR036779">
    <property type="entry name" value="LysM_dom_sf"/>
</dbReference>
<sequence length="300" mass="31927">MKPMLPQKMAVTLALGLTVLITGPGILPARAAVIDDLQQVAAVIAPAEYQELASRVNSYTRIYRVEEGDTLASLGRRFQADPELIAVMNYLDPGATLTPGQFLVLPHEEAQTYTVASGDTLWSIARRFGVDFDQLAAANGIVDTHNLRVGTVLTVPGSPAPKAARPVTGLASRSLKPVSMIWPLIGALTSGFGWRGGEFHHGLDIAGNMGDKIRAALAGTVVLSGWGNSIYGRMVKIDHGNGLETVYAHTSRNLVKEGEYVQAGEAIAEVGATGNASGPHVHFEVREKGKAVNPERFLAR</sequence>
<dbReference type="CDD" id="cd00118">
    <property type="entry name" value="LysM"/>
    <property type="match status" value="1"/>
</dbReference>
<feature type="domain" description="LysM" evidence="1">
    <location>
        <begin position="61"/>
        <end position="105"/>
    </location>
</feature>
<dbReference type="CDD" id="cd12797">
    <property type="entry name" value="M23_peptidase"/>
    <property type="match status" value="1"/>
</dbReference>
<protein>
    <submittedName>
        <fullName evidence="2">Membrane proteins related to metalloendopeptidases</fullName>
    </submittedName>
</protein>
<dbReference type="SMART" id="SM00257">
    <property type="entry name" value="LysM"/>
    <property type="match status" value="2"/>
</dbReference>
<dbReference type="Pfam" id="PF01476">
    <property type="entry name" value="LysM"/>
    <property type="match status" value="2"/>
</dbReference>
<dbReference type="SUPFAM" id="SSF51261">
    <property type="entry name" value="Duplicated hybrid motif"/>
    <property type="match status" value="1"/>
</dbReference>
<dbReference type="Pfam" id="PF01551">
    <property type="entry name" value="Peptidase_M23"/>
    <property type="match status" value="1"/>
</dbReference>
<dbReference type="InterPro" id="IPR050570">
    <property type="entry name" value="Cell_wall_metabolism_enzyme"/>
</dbReference>
<dbReference type="InterPro" id="IPR011055">
    <property type="entry name" value="Dup_hybrid_motif"/>
</dbReference>
<dbReference type="InterPro" id="IPR016047">
    <property type="entry name" value="M23ase_b-sheet_dom"/>
</dbReference>
<evidence type="ECO:0000313" key="2">
    <source>
        <dbReference type="EMBL" id="GAF25630.1"/>
    </source>
</evidence>
<dbReference type="AlphaFoldDB" id="A0A0S6UDE3"/>
<dbReference type="GO" id="GO:0004222">
    <property type="term" value="F:metalloendopeptidase activity"/>
    <property type="evidence" value="ECO:0007669"/>
    <property type="project" value="TreeGrafter"/>
</dbReference>